<dbReference type="Proteomes" id="UP000631114">
    <property type="component" value="Unassembled WGS sequence"/>
</dbReference>
<comment type="caution">
    <text evidence="2">The sequence shown here is derived from an EMBL/GenBank/DDBJ whole genome shotgun (WGS) entry which is preliminary data.</text>
</comment>
<proteinExistence type="predicted"/>
<keyword evidence="1" id="KW-0812">Transmembrane</keyword>
<dbReference type="AlphaFoldDB" id="A0A835LPF3"/>
<keyword evidence="1" id="KW-1133">Transmembrane helix</keyword>
<gene>
    <name evidence="2" type="ORF">IFM89_034714</name>
</gene>
<name>A0A835LPF3_9MAGN</name>
<keyword evidence="3" id="KW-1185">Reference proteome</keyword>
<keyword evidence="1" id="KW-0472">Membrane</keyword>
<dbReference type="EMBL" id="JADFTS010000008">
    <property type="protein sequence ID" value="KAF9594731.1"/>
    <property type="molecule type" value="Genomic_DNA"/>
</dbReference>
<protein>
    <submittedName>
        <fullName evidence="2">Uncharacterized protein</fullName>
    </submittedName>
</protein>
<organism evidence="2 3">
    <name type="scientific">Coptis chinensis</name>
    <dbReference type="NCBI Taxonomy" id="261450"/>
    <lineage>
        <taxon>Eukaryota</taxon>
        <taxon>Viridiplantae</taxon>
        <taxon>Streptophyta</taxon>
        <taxon>Embryophyta</taxon>
        <taxon>Tracheophyta</taxon>
        <taxon>Spermatophyta</taxon>
        <taxon>Magnoliopsida</taxon>
        <taxon>Ranunculales</taxon>
        <taxon>Ranunculaceae</taxon>
        <taxon>Coptidoideae</taxon>
        <taxon>Coptis</taxon>
    </lineage>
</organism>
<feature type="transmembrane region" description="Helical" evidence="1">
    <location>
        <begin position="6"/>
        <end position="29"/>
    </location>
</feature>
<sequence>MCGFPFLLVWKICALNIYDILISFLLLVADSAKFEVEKHFHKVPLNKWFFKRLYYATIPRETSSSCESTWELQSICGRIVIVGRLLSNRERYGT</sequence>
<evidence type="ECO:0000313" key="2">
    <source>
        <dbReference type="EMBL" id="KAF9594731.1"/>
    </source>
</evidence>
<evidence type="ECO:0000313" key="3">
    <source>
        <dbReference type="Proteomes" id="UP000631114"/>
    </source>
</evidence>
<evidence type="ECO:0000256" key="1">
    <source>
        <dbReference type="SAM" id="Phobius"/>
    </source>
</evidence>
<reference evidence="2 3" key="1">
    <citation type="submission" date="2020-10" db="EMBL/GenBank/DDBJ databases">
        <title>The Coptis chinensis genome and diversification of protoberbering-type alkaloids.</title>
        <authorList>
            <person name="Wang B."/>
            <person name="Shu S."/>
            <person name="Song C."/>
            <person name="Liu Y."/>
        </authorList>
    </citation>
    <scope>NUCLEOTIDE SEQUENCE [LARGE SCALE GENOMIC DNA]</scope>
    <source>
        <strain evidence="2">HL-2020</strain>
        <tissue evidence="2">Leaf</tissue>
    </source>
</reference>
<accession>A0A835LPF3</accession>